<dbReference type="Gene3D" id="1.20.1280.50">
    <property type="match status" value="1"/>
</dbReference>
<feature type="domain" description="F-box" evidence="2">
    <location>
        <begin position="40"/>
        <end position="87"/>
    </location>
</feature>
<dbReference type="PROSITE" id="PS50181">
    <property type="entry name" value="FBOX"/>
    <property type="match status" value="1"/>
</dbReference>
<reference evidence="3" key="1">
    <citation type="journal article" date="2017" name="Nature">
        <title>The genome of Chenopodium quinoa.</title>
        <authorList>
            <person name="Jarvis D.E."/>
            <person name="Ho Y.S."/>
            <person name="Lightfoot D.J."/>
            <person name="Schmoeckel S.M."/>
            <person name="Li B."/>
            <person name="Borm T.J.A."/>
            <person name="Ohyanagi H."/>
            <person name="Mineta K."/>
            <person name="Michell C.T."/>
            <person name="Saber N."/>
            <person name="Kharbatia N.M."/>
            <person name="Rupper R.R."/>
            <person name="Sharp A.R."/>
            <person name="Dally N."/>
            <person name="Boughton B.A."/>
            <person name="Woo Y.H."/>
            <person name="Gao G."/>
            <person name="Schijlen E.G.W.M."/>
            <person name="Guo X."/>
            <person name="Momin A.A."/>
            <person name="Negrao S."/>
            <person name="Al-Babili S."/>
            <person name="Gehring C."/>
            <person name="Roessner U."/>
            <person name="Jung C."/>
            <person name="Murphy K."/>
            <person name="Arold S.T."/>
            <person name="Gojobori T."/>
            <person name="van der Linden C.G."/>
            <person name="van Loo E.N."/>
            <person name="Jellen E.N."/>
            <person name="Maughan P.J."/>
            <person name="Tester M."/>
        </authorList>
    </citation>
    <scope>NUCLEOTIDE SEQUENCE [LARGE SCALE GENOMIC DNA]</scope>
    <source>
        <strain evidence="3">cv. PI 614886</strain>
    </source>
</reference>
<dbReference type="InterPro" id="IPR001810">
    <property type="entry name" value="F-box_dom"/>
</dbReference>
<proteinExistence type="predicted"/>
<sequence length="365" mass="41624">MSSDSSLPSPKPSPNTNPQIPEPDKFNPNKIISHNKEMNIPNWSDLPEEIWSIILSKVSTIDIIESVEIVCKLFRKICKQPSMFNVIEMTLPDGYIDDVDPDFVNSMTLFAVDRSSGNLVDIYLETFCNDDTLMEIVERARNLKHLRLGHHIDLSDRELVEAVKRLPMLEEVELNFCCFYEKTIETVGRACPSLKSFSMNNVWPENHKCNEEVMAIARSMPNLHNLQLIGNHMTNEGLKAILEGCPLLESLDIRACFHIDLSGDLGKRCEHIKHFRPPDASLEHFSHRACKCNADNTHTPSLPLNMPLHPINEFPSQMDLQEFIDNDDGDEYPDWYCDCCSGISSPSYSPPPDMDYDEWIDSLMP</sequence>
<name>A0A803LAY5_CHEQI</name>
<protein>
    <recommendedName>
        <fullName evidence="2">F-box domain-containing protein</fullName>
    </recommendedName>
</protein>
<dbReference type="EnsemblPlants" id="AUR62009024-RA">
    <property type="protein sequence ID" value="AUR62009024-RA:cds"/>
    <property type="gene ID" value="AUR62009024"/>
</dbReference>
<dbReference type="Proteomes" id="UP000596660">
    <property type="component" value="Unplaced"/>
</dbReference>
<reference evidence="3" key="2">
    <citation type="submission" date="2021-03" db="UniProtKB">
        <authorList>
            <consortium name="EnsemblPlants"/>
        </authorList>
    </citation>
    <scope>IDENTIFICATION</scope>
</reference>
<dbReference type="Gene3D" id="3.80.10.10">
    <property type="entry name" value="Ribonuclease Inhibitor"/>
    <property type="match status" value="1"/>
</dbReference>
<dbReference type="InterPro" id="IPR036047">
    <property type="entry name" value="F-box-like_dom_sf"/>
</dbReference>
<evidence type="ECO:0000313" key="4">
    <source>
        <dbReference type="Proteomes" id="UP000596660"/>
    </source>
</evidence>
<evidence type="ECO:0000259" key="2">
    <source>
        <dbReference type="PROSITE" id="PS50181"/>
    </source>
</evidence>
<evidence type="ECO:0000256" key="1">
    <source>
        <dbReference type="SAM" id="MobiDB-lite"/>
    </source>
</evidence>
<dbReference type="Gramene" id="AUR62009024-RA">
    <property type="protein sequence ID" value="AUR62009024-RA:cds"/>
    <property type="gene ID" value="AUR62009024"/>
</dbReference>
<dbReference type="SUPFAM" id="SSF81383">
    <property type="entry name" value="F-box domain"/>
    <property type="match status" value="1"/>
</dbReference>
<dbReference type="CDD" id="cd22164">
    <property type="entry name" value="F-box_AtSKIP19-like"/>
    <property type="match status" value="1"/>
</dbReference>
<dbReference type="Pfam" id="PF00646">
    <property type="entry name" value="F-box"/>
    <property type="match status" value="1"/>
</dbReference>
<dbReference type="PANTHER" id="PTHR38926">
    <property type="entry name" value="F-BOX DOMAIN CONTAINING PROTEIN, EXPRESSED"/>
    <property type="match status" value="1"/>
</dbReference>
<dbReference type="InterPro" id="IPR032675">
    <property type="entry name" value="LRR_dom_sf"/>
</dbReference>
<dbReference type="AlphaFoldDB" id="A0A803LAY5"/>
<evidence type="ECO:0000313" key="3">
    <source>
        <dbReference type="EnsemblPlants" id="AUR62009024-RA:cds"/>
    </source>
</evidence>
<dbReference type="OMA" id="GENCRSI"/>
<accession>A0A803LAY5</accession>
<organism evidence="3 4">
    <name type="scientific">Chenopodium quinoa</name>
    <name type="common">Quinoa</name>
    <dbReference type="NCBI Taxonomy" id="63459"/>
    <lineage>
        <taxon>Eukaryota</taxon>
        <taxon>Viridiplantae</taxon>
        <taxon>Streptophyta</taxon>
        <taxon>Embryophyta</taxon>
        <taxon>Tracheophyta</taxon>
        <taxon>Spermatophyta</taxon>
        <taxon>Magnoliopsida</taxon>
        <taxon>eudicotyledons</taxon>
        <taxon>Gunneridae</taxon>
        <taxon>Pentapetalae</taxon>
        <taxon>Caryophyllales</taxon>
        <taxon>Chenopodiaceae</taxon>
        <taxon>Chenopodioideae</taxon>
        <taxon>Atripliceae</taxon>
        <taxon>Chenopodium</taxon>
    </lineage>
</organism>
<dbReference type="PANTHER" id="PTHR38926:SF2">
    <property type="entry name" value="F-BOX_LRR-REPEAT PROTEIN 21-RELATED"/>
    <property type="match status" value="1"/>
</dbReference>
<dbReference type="SUPFAM" id="SSF52047">
    <property type="entry name" value="RNI-like"/>
    <property type="match status" value="1"/>
</dbReference>
<feature type="region of interest" description="Disordered" evidence="1">
    <location>
        <begin position="1"/>
        <end position="28"/>
    </location>
</feature>
<keyword evidence="4" id="KW-1185">Reference proteome</keyword>